<keyword evidence="2" id="KW-1185">Reference proteome</keyword>
<gene>
    <name evidence="1" type="ORF">L1987_60381</name>
</gene>
<reference evidence="2" key="1">
    <citation type="journal article" date="2022" name="Mol. Ecol. Resour.">
        <title>The genomes of chicory, endive, great burdock and yacon provide insights into Asteraceae palaeo-polyploidization history and plant inulin production.</title>
        <authorList>
            <person name="Fan W."/>
            <person name="Wang S."/>
            <person name="Wang H."/>
            <person name="Wang A."/>
            <person name="Jiang F."/>
            <person name="Liu H."/>
            <person name="Zhao H."/>
            <person name="Xu D."/>
            <person name="Zhang Y."/>
        </authorList>
    </citation>
    <scope>NUCLEOTIDE SEQUENCE [LARGE SCALE GENOMIC DNA]</scope>
    <source>
        <strain evidence="2">cv. Yunnan</strain>
    </source>
</reference>
<accession>A0ACB9D7T7</accession>
<organism evidence="1 2">
    <name type="scientific">Smallanthus sonchifolius</name>
    <dbReference type="NCBI Taxonomy" id="185202"/>
    <lineage>
        <taxon>Eukaryota</taxon>
        <taxon>Viridiplantae</taxon>
        <taxon>Streptophyta</taxon>
        <taxon>Embryophyta</taxon>
        <taxon>Tracheophyta</taxon>
        <taxon>Spermatophyta</taxon>
        <taxon>Magnoliopsida</taxon>
        <taxon>eudicotyledons</taxon>
        <taxon>Gunneridae</taxon>
        <taxon>Pentapetalae</taxon>
        <taxon>asterids</taxon>
        <taxon>campanulids</taxon>
        <taxon>Asterales</taxon>
        <taxon>Asteraceae</taxon>
        <taxon>Asteroideae</taxon>
        <taxon>Heliantheae alliance</taxon>
        <taxon>Millerieae</taxon>
        <taxon>Smallanthus</taxon>
    </lineage>
</organism>
<dbReference type="EMBL" id="CM042037">
    <property type="protein sequence ID" value="KAI3742688.1"/>
    <property type="molecule type" value="Genomic_DNA"/>
</dbReference>
<name>A0ACB9D7T7_9ASTR</name>
<dbReference type="Proteomes" id="UP001056120">
    <property type="component" value="Linkage Group LG20"/>
</dbReference>
<protein>
    <submittedName>
        <fullName evidence="1">Uncharacterized protein</fullName>
    </submittedName>
</protein>
<comment type="caution">
    <text evidence="1">The sequence shown here is derived from an EMBL/GenBank/DDBJ whole genome shotgun (WGS) entry which is preliminary data.</text>
</comment>
<evidence type="ECO:0000313" key="1">
    <source>
        <dbReference type="EMBL" id="KAI3742688.1"/>
    </source>
</evidence>
<evidence type="ECO:0000313" key="2">
    <source>
        <dbReference type="Proteomes" id="UP001056120"/>
    </source>
</evidence>
<reference evidence="1 2" key="2">
    <citation type="journal article" date="2022" name="Mol. Ecol. Resour.">
        <title>The genomes of chicory, endive, great burdock and yacon provide insights into Asteraceae paleo-polyploidization history and plant inulin production.</title>
        <authorList>
            <person name="Fan W."/>
            <person name="Wang S."/>
            <person name="Wang H."/>
            <person name="Wang A."/>
            <person name="Jiang F."/>
            <person name="Liu H."/>
            <person name="Zhao H."/>
            <person name="Xu D."/>
            <person name="Zhang Y."/>
        </authorList>
    </citation>
    <scope>NUCLEOTIDE SEQUENCE [LARGE SCALE GENOMIC DNA]</scope>
    <source>
        <strain evidence="2">cv. Yunnan</strain>
        <tissue evidence="1">Leaves</tissue>
    </source>
</reference>
<sequence length="296" mass="34529">MHRINGTTLKFSTAYHPQTDGQSEALNRCLEMYLRCYVADYPHKWLHFLPWAEFWYNTSYQTSSQMTPFEILYGRKPPTLTRYLRDSTTNTTLEEQFLERDNVLTLLKTNLLKAQSRMKLAADKHRKDVHFLIDDWVYVKLQPYRQGSVRLRRHHKLGRRYFGPYRIIAKIVNQLTPLHLVDSTSALILQPQKVLQTRTVYKGTQLVPQSLIQWEGLHVEDATWEDTIQLQQQFPNFLLEDKVNFNGGGIVIDPLGPLTSDATTNMNQGQQRKSERIKVQPKKFQDHVMGATSAQP</sequence>
<proteinExistence type="predicted"/>